<evidence type="ECO:0000259" key="2">
    <source>
        <dbReference type="PROSITE" id="PS50983"/>
    </source>
</evidence>
<gene>
    <name evidence="3" type="ORF">NCTC10717_00105</name>
</gene>
<dbReference type="OrthoDB" id="9775594at2"/>
<dbReference type="PANTHER" id="PTHR30535">
    <property type="entry name" value="VITAMIN B12-BINDING PROTEIN"/>
    <property type="match status" value="1"/>
</dbReference>
<dbReference type="SUPFAM" id="SSF53807">
    <property type="entry name" value="Helical backbone' metal receptor"/>
    <property type="match status" value="1"/>
</dbReference>
<evidence type="ECO:0000313" key="4">
    <source>
        <dbReference type="Proteomes" id="UP000254575"/>
    </source>
</evidence>
<dbReference type="Proteomes" id="UP000254575">
    <property type="component" value="Unassembled WGS sequence"/>
</dbReference>
<dbReference type="AlphaFoldDB" id="A0A380MIS2"/>
<proteinExistence type="predicted"/>
<feature type="signal peptide" evidence="1">
    <location>
        <begin position="1"/>
        <end position="19"/>
    </location>
</feature>
<organism evidence="3 4">
    <name type="scientific">Suttonella indologenes</name>
    <dbReference type="NCBI Taxonomy" id="13276"/>
    <lineage>
        <taxon>Bacteria</taxon>
        <taxon>Pseudomonadati</taxon>
        <taxon>Pseudomonadota</taxon>
        <taxon>Gammaproteobacteria</taxon>
        <taxon>Cardiobacteriales</taxon>
        <taxon>Cardiobacteriaceae</taxon>
        <taxon>Suttonella</taxon>
    </lineage>
</organism>
<dbReference type="PROSITE" id="PS50983">
    <property type="entry name" value="FE_B12_PBP"/>
    <property type="match status" value="1"/>
</dbReference>
<dbReference type="PANTHER" id="PTHR30535:SF34">
    <property type="entry name" value="MOLYBDATE-BINDING PROTEIN MOLA"/>
    <property type="match status" value="1"/>
</dbReference>
<dbReference type="Gene3D" id="3.40.50.1980">
    <property type="entry name" value="Nitrogenase molybdenum iron protein domain"/>
    <property type="match status" value="2"/>
</dbReference>
<name>A0A380MIS2_9GAMM</name>
<dbReference type="Pfam" id="PF01497">
    <property type="entry name" value="Peripla_BP_2"/>
    <property type="match status" value="1"/>
</dbReference>
<feature type="domain" description="Fe/B12 periplasmic-binding" evidence="2">
    <location>
        <begin position="38"/>
        <end position="333"/>
    </location>
</feature>
<feature type="chain" id="PRO_5016837855" evidence="1">
    <location>
        <begin position="20"/>
        <end position="361"/>
    </location>
</feature>
<dbReference type="InterPro" id="IPR050902">
    <property type="entry name" value="ABC_Transporter_SBP"/>
</dbReference>
<accession>A0A380MIS2</accession>
<evidence type="ECO:0000313" key="3">
    <source>
        <dbReference type="EMBL" id="SUO91327.1"/>
    </source>
</evidence>
<keyword evidence="1" id="KW-0732">Signal</keyword>
<dbReference type="InterPro" id="IPR002491">
    <property type="entry name" value="ABC_transptr_periplasmic_BD"/>
</dbReference>
<keyword evidence="4" id="KW-1185">Reference proteome</keyword>
<protein>
    <submittedName>
        <fullName evidence="3">Ferrichrome/ferrioxamine B periplasmic transporter</fullName>
    </submittedName>
</protein>
<reference evidence="3 4" key="1">
    <citation type="submission" date="2018-06" db="EMBL/GenBank/DDBJ databases">
        <authorList>
            <consortium name="Pathogen Informatics"/>
            <person name="Doyle S."/>
        </authorList>
    </citation>
    <scope>NUCLEOTIDE SEQUENCE [LARGE SCALE GENOMIC DNA]</scope>
    <source>
        <strain evidence="3 4">NCTC10717</strain>
    </source>
</reference>
<dbReference type="RefSeq" id="WP_115217439.1">
    <property type="nucleotide sequence ID" value="NZ_UHIA01000003.1"/>
</dbReference>
<sequence>MKKRLLLAALALCAGLAWAEIELTDTKGRTVKLNAVPERVALGFYYEDYLAVTGKEGLDKVVALSRYTWKDWRPNQYALYEQALPRLKDIPDMGSTANDSFSVEKLIAAEPDVLIVAAWDFDALGEAAHTIEAAGVPIVVLDYNAQTIEKHVRSTLVLGKLMGQESRAQALVDNYQAAMEAVMARVEKAQSQSKVYVELAQNGAEQYGNSYGNTMWGALITQLGGENIAAKEISNWGPLNPEYILTQEPDVIFLTGSEWKNKPQSVTVGFGAQADVLKTRMQAYMQRPGWTELPAVKNRRVHAIYHGGARTLSDYVYAQYIAKQLYPDLFEDIDPAQNLRDYYAKWLPIAADGIFMWQYQP</sequence>
<dbReference type="EMBL" id="UHIA01000003">
    <property type="protein sequence ID" value="SUO91327.1"/>
    <property type="molecule type" value="Genomic_DNA"/>
</dbReference>
<evidence type="ECO:0000256" key="1">
    <source>
        <dbReference type="SAM" id="SignalP"/>
    </source>
</evidence>